<accession>A0A6H5J388</accession>
<organism evidence="2 3">
    <name type="scientific">Trichogramma brassicae</name>
    <dbReference type="NCBI Taxonomy" id="86971"/>
    <lineage>
        <taxon>Eukaryota</taxon>
        <taxon>Metazoa</taxon>
        <taxon>Ecdysozoa</taxon>
        <taxon>Arthropoda</taxon>
        <taxon>Hexapoda</taxon>
        <taxon>Insecta</taxon>
        <taxon>Pterygota</taxon>
        <taxon>Neoptera</taxon>
        <taxon>Endopterygota</taxon>
        <taxon>Hymenoptera</taxon>
        <taxon>Apocrita</taxon>
        <taxon>Proctotrupomorpha</taxon>
        <taxon>Chalcidoidea</taxon>
        <taxon>Trichogrammatidae</taxon>
        <taxon>Trichogramma</taxon>
    </lineage>
</organism>
<dbReference type="EMBL" id="CADCXV010001460">
    <property type="protein sequence ID" value="CAB0044504.1"/>
    <property type="molecule type" value="Genomic_DNA"/>
</dbReference>
<protein>
    <submittedName>
        <fullName evidence="2">Uncharacterized protein</fullName>
    </submittedName>
</protein>
<proteinExistence type="predicted"/>
<evidence type="ECO:0000313" key="2">
    <source>
        <dbReference type="EMBL" id="CAB0044504.1"/>
    </source>
</evidence>
<dbReference type="Proteomes" id="UP000479190">
    <property type="component" value="Unassembled WGS sequence"/>
</dbReference>
<name>A0A6H5J388_9HYME</name>
<keyword evidence="3" id="KW-1185">Reference proteome</keyword>
<dbReference type="OrthoDB" id="443524at2759"/>
<gene>
    <name evidence="2" type="ORF">TBRA_LOCUS16092</name>
</gene>
<sequence length="207" mass="24026">MALRRSLTNIDGLDDEKFRKRRRRYDAGRVKDEGDGDRHELGQDGVDRVGDEPRHQQTRASPRDDRIQLQQCQYTDVHAISESIAELDAVHRDRQVLDGVQPEHELERFPMQRAVSLTKNKNDVPVPVIEPKRPKNYKEIEGELVAIMIQPTELFGRNIKVLRASVLLSLRSLEAMSYKVVKVSEELWQSMPEYERIPYLKTEIGLK</sequence>
<evidence type="ECO:0000313" key="3">
    <source>
        <dbReference type="Proteomes" id="UP000479190"/>
    </source>
</evidence>
<evidence type="ECO:0000256" key="1">
    <source>
        <dbReference type="SAM" id="MobiDB-lite"/>
    </source>
</evidence>
<feature type="compositionally biased region" description="Basic and acidic residues" evidence="1">
    <location>
        <begin position="25"/>
        <end position="66"/>
    </location>
</feature>
<dbReference type="AlphaFoldDB" id="A0A6H5J388"/>
<reference evidence="2 3" key="1">
    <citation type="submission" date="2020-02" db="EMBL/GenBank/DDBJ databases">
        <authorList>
            <person name="Ferguson B K."/>
        </authorList>
    </citation>
    <scope>NUCLEOTIDE SEQUENCE [LARGE SCALE GENOMIC DNA]</scope>
</reference>
<feature type="region of interest" description="Disordered" evidence="1">
    <location>
        <begin position="15"/>
        <end position="66"/>
    </location>
</feature>